<keyword evidence="3 11" id="KW-0227">DNA damage</keyword>
<keyword evidence="7 11" id="KW-0067">ATP-binding</keyword>
<dbReference type="CDD" id="cd17933">
    <property type="entry name" value="DEXSc_RecD-like"/>
    <property type="match status" value="1"/>
</dbReference>
<evidence type="ECO:0000256" key="8">
    <source>
        <dbReference type="ARBA" id="ARBA00023125"/>
    </source>
</evidence>
<evidence type="ECO:0000256" key="5">
    <source>
        <dbReference type="ARBA" id="ARBA00022806"/>
    </source>
</evidence>
<comment type="similarity">
    <text evidence="11">Belongs to the RecD family.</text>
</comment>
<evidence type="ECO:0000256" key="1">
    <source>
        <dbReference type="ARBA" id="ARBA00022722"/>
    </source>
</evidence>
<dbReference type="InterPro" id="IPR006344">
    <property type="entry name" value="RecD"/>
</dbReference>
<evidence type="ECO:0000256" key="11">
    <source>
        <dbReference type="HAMAP-Rule" id="MF_01487"/>
    </source>
</evidence>
<keyword evidence="1 11" id="KW-0540">Nuclease</keyword>
<dbReference type="Proteomes" id="UP001519654">
    <property type="component" value="Unassembled WGS sequence"/>
</dbReference>
<evidence type="ECO:0000256" key="10">
    <source>
        <dbReference type="ARBA" id="ARBA00023235"/>
    </source>
</evidence>
<dbReference type="HAMAP" id="MF_01487">
    <property type="entry name" value="RecD"/>
    <property type="match status" value="1"/>
</dbReference>
<dbReference type="Pfam" id="PF21185">
    <property type="entry name" value="RecD_N"/>
    <property type="match status" value="1"/>
</dbReference>
<dbReference type="PANTHER" id="PTHR43788:SF6">
    <property type="entry name" value="DNA HELICASE B"/>
    <property type="match status" value="1"/>
</dbReference>
<dbReference type="GO" id="GO:0008854">
    <property type="term" value="F:exodeoxyribonuclease V activity"/>
    <property type="evidence" value="ECO:0007669"/>
    <property type="project" value="UniProtKB-EC"/>
</dbReference>
<dbReference type="EMBL" id="JAHKKG010000008">
    <property type="protein sequence ID" value="MBU2666997.1"/>
    <property type="molecule type" value="Genomic_DNA"/>
</dbReference>
<name>A0ABS5YU71_9ACTN</name>
<dbReference type="RefSeq" id="WP_215791192.1">
    <property type="nucleotide sequence ID" value="NZ_JAHKKG010000008.1"/>
</dbReference>
<dbReference type="InterPro" id="IPR027417">
    <property type="entry name" value="P-loop_NTPase"/>
</dbReference>
<evidence type="ECO:0000259" key="12">
    <source>
        <dbReference type="Pfam" id="PF13538"/>
    </source>
</evidence>
<keyword evidence="10 11" id="KW-0413">Isomerase</keyword>
<keyword evidence="2 11" id="KW-0547">Nucleotide-binding</keyword>
<comment type="caution">
    <text evidence="14">The sequence shown here is derived from an EMBL/GenBank/DDBJ whole genome shotgun (WGS) entry which is preliminary data.</text>
</comment>
<organism evidence="14 15">
    <name type="scientific">Paractinoplanes bogorensis</name>
    <dbReference type="NCBI Taxonomy" id="1610840"/>
    <lineage>
        <taxon>Bacteria</taxon>
        <taxon>Bacillati</taxon>
        <taxon>Actinomycetota</taxon>
        <taxon>Actinomycetes</taxon>
        <taxon>Micromonosporales</taxon>
        <taxon>Micromonosporaceae</taxon>
        <taxon>Paractinoplanes</taxon>
    </lineage>
</organism>
<feature type="domain" description="RecBCD enzyme subunit RecD N-terminal" evidence="13">
    <location>
        <begin position="21"/>
        <end position="120"/>
    </location>
</feature>
<dbReference type="Gene3D" id="1.10.10.1020">
    <property type="entry name" value="RecBCD complex, subunit RecD, N-terminal domain"/>
    <property type="match status" value="1"/>
</dbReference>
<dbReference type="InterPro" id="IPR027785">
    <property type="entry name" value="UvrD-like_helicase_C"/>
</dbReference>
<feature type="binding site" evidence="11">
    <location>
        <begin position="182"/>
        <end position="189"/>
    </location>
    <ligand>
        <name>ATP</name>
        <dbReference type="ChEBI" id="CHEBI:30616"/>
    </ligand>
</feature>
<comment type="catalytic activity">
    <reaction evidence="11">
        <text>ATP + H2O = ADP + phosphate + H(+)</text>
        <dbReference type="Rhea" id="RHEA:13065"/>
        <dbReference type="ChEBI" id="CHEBI:15377"/>
        <dbReference type="ChEBI" id="CHEBI:15378"/>
        <dbReference type="ChEBI" id="CHEBI:30616"/>
        <dbReference type="ChEBI" id="CHEBI:43474"/>
        <dbReference type="ChEBI" id="CHEBI:456216"/>
        <dbReference type="EC" id="5.6.2.3"/>
    </reaction>
</comment>
<evidence type="ECO:0000256" key="2">
    <source>
        <dbReference type="ARBA" id="ARBA00022741"/>
    </source>
</evidence>
<reference evidence="14 15" key="1">
    <citation type="submission" date="2021-06" db="EMBL/GenBank/DDBJ databases">
        <title>Actinoplanes lichenicola sp. nov., and Actinoplanes ovalisporus sp. nov., isolated from lichen in Thailand.</title>
        <authorList>
            <person name="Saeng-In P."/>
            <person name="Kanchanasin P."/>
            <person name="Yuki M."/>
            <person name="Kudo T."/>
            <person name="Ohkuma M."/>
            <person name="Phongsopitanun W."/>
            <person name="Tanasupawat S."/>
        </authorList>
    </citation>
    <scope>NUCLEOTIDE SEQUENCE [LARGE SCALE GENOMIC DNA]</scope>
    <source>
        <strain evidence="14 15">NBRC 110975</strain>
    </source>
</reference>
<dbReference type="CDD" id="cd18809">
    <property type="entry name" value="SF1_C_RecD"/>
    <property type="match status" value="1"/>
</dbReference>
<gene>
    <name evidence="11 14" type="primary">recD</name>
    <name evidence="14" type="ORF">KOI35_26140</name>
</gene>
<keyword evidence="15" id="KW-1185">Reference proteome</keyword>
<evidence type="ECO:0000313" key="14">
    <source>
        <dbReference type="EMBL" id="MBU2666997.1"/>
    </source>
</evidence>
<sequence length="590" mass="62840">MTVLIERALHATGLLADFNDAGVLTLADVHIARRVALLGGEPDETVHLAVALTVRALRLGSVCIDLSGARHSTAADEGVDVTTLPWPAVEAWREACTRSPVVAAAGESGRPLRLVNGLLYLDRYWREEDQVRRQLQDRASGVFPVDPAALREQLDRLFEPGSEKQRLAAAVCAFRRVTVLAGGPGTGKTTTIARMLAVLCAQSGPPPRIALAAPTGKAAARLEEAVRSVTGLGLPDLHASTLHRLLGRRPGTRTRFKHHKAHRLPYDVVVVDETSMVSLTMMARLIEAVRPDARLVLVGDPDQLASVEAGAVLGDIVAAAGCPEPALASALQAVGEPETVVNGVVTLDRIWRFGGDIARLAAAIRAGDDETVVAILRTGSKDVQFVESAAGDCPDLRADVLNALEHVASLAASGEAEAALRALDAHRLLCAHRHGPYGVTRWTTEIERWLPADRLTDQSVGRPLLITANDYDNNLYNGDTGVVVQTADGPRAAFARGGDTVLIPPSRLSEAQALYAMTVHRSQGSQFDRVSLVLPPATSPLLTRELLYTAVTRARSALRIVGSEEAVRAAVTRPIARASGLRESLATRSS</sequence>
<evidence type="ECO:0000256" key="3">
    <source>
        <dbReference type="ARBA" id="ARBA00022763"/>
    </source>
</evidence>
<dbReference type="EC" id="5.6.2.3" evidence="11"/>
<dbReference type="Pfam" id="PF13245">
    <property type="entry name" value="AAA_19"/>
    <property type="match status" value="1"/>
</dbReference>
<dbReference type="InterPro" id="IPR050534">
    <property type="entry name" value="Coronavir_polyprotein_1ab"/>
</dbReference>
<dbReference type="InterPro" id="IPR049550">
    <property type="entry name" value="RecD_N"/>
</dbReference>
<evidence type="ECO:0000313" key="15">
    <source>
        <dbReference type="Proteomes" id="UP001519654"/>
    </source>
</evidence>
<evidence type="ECO:0000256" key="4">
    <source>
        <dbReference type="ARBA" id="ARBA00022801"/>
    </source>
</evidence>
<dbReference type="InterPro" id="IPR041851">
    <property type="entry name" value="RecD_N_sf"/>
</dbReference>
<accession>A0ABS5YU71</accession>
<keyword evidence="5 11" id="KW-0347">Helicase</keyword>
<keyword evidence="4 11" id="KW-0378">Hydrolase</keyword>
<comment type="subunit">
    <text evidence="11">Heterotrimer of RecB, RecC and RecD. All subunits contribute to DNA-binding.</text>
</comment>
<dbReference type="SUPFAM" id="SSF52540">
    <property type="entry name" value="P-loop containing nucleoside triphosphate hydrolases"/>
    <property type="match status" value="1"/>
</dbReference>
<dbReference type="NCBIfam" id="TIGR01447">
    <property type="entry name" value="recD"/>
    <property type="match status" value="1"/>
</dbReference>
<keyword evidence="9 11" id="KW-0234">DNA repair</keyword>
<comment type="function">
    <text evidence="11">A helicase/nuclease that prepares dsDNA breaks (DSB) for recombinational DNA repair. Binds to DSBs and unwinds DNA via a highly rapid and processive ATP-dependent bidirectional helicase activity. Unwinds dsDNA until it encounters a Chi (crossover hotspot instigator) sequence from the 3' direction. Cuts ssDNA a few nucleotides 3' to the Chi site. The properties and activities of the enzyme are changed at Chi. The Chi-altered holoenzyme produces a long 3'-ssDNA overhang and facilitates RecA-binding to the ssDNA for homologous DNA recombination and repair. Holoenzyme degrades any linearized DNA that is unable to undergo homologous recombination. In the holoenzyme this subunit has ssDNA-dependent ATPase and 5'-3' helicase activity. When added to pre-assembled RecBC greatly stimulates nuclease activity and augments holoenzyme processivity. Negatively regulates the RecA-loading ability of RecBCD.</text>
</comment>
<keyword evidence="6 11" id="KW-0269">Exonuclease</keyword>
<evidence type="ECO:0000256" key="9">
    <source>
        <dbReference type="ARBA" id="ARBA00023204"/>
    </source>
</evidence>
<proteinExistence type="inferred from homology"/>
<feature type="domain" description="UvrD-like helicase C-terminal" evidence="12">
    <location>
        <begin position="514"/>
        <end position="561"/>
    </location>
</feature>
<comment type="miscellaneous">
    <text evidence="11">In the RecBCD complex, RecB has a slow 3'-5' helicase, an exonuclease activity and loads RecA onto ssDNA, RecD has a fast 5'-3' helicase activity, while RecC stimulates the ATPase and processivity of the RecB helicase and contributes to recognition of the Chi site.</text>
</comment>
<dbReference type="Gene3D" id="3.40.50.300">
    <property type="entry name" value="P-loop containing nucleotide triphosphate hydrolases"/>
    <property type="match status" value="3"/>
</dbReference>
<evidence type="ECO:0000256" key="6">
    <source>
        <dbReference type="ARBA" id="ARBA00022839"/>
    </source>
</evidence>
<dbReference type="PANTHER" id="PTHR43788">
    <property type="entry name" value="DNA2/NAM7 HELICASE FAMILY MEMBER"/>
    <property type="match status" value="1"/>
</dbReference>
<evidence type="ECO:0000259" key="13">
    <source>
        <dbReference type="Pfam" id="PF21185"/>
    </source>
</evidence>
<dbReference type="Pfam" id="PF13538">
    <property type="entry name" value="UvrD_C_2"/>
    <property type="match status" value="1"/>
</dbReference>
<protein>
    <recommendedName>
        <fullName evidence="11">RecBCD enzyme subunit RecD</fullName>
        <ecNumber evidence="11">5.6.2.3</ecNumber>
    </recommendedName>
    <alternativeName>
        <fullName evidence="11">DNA 5'-3' helicase subunit RecD</fullName>
    </alternativeName>
    <alternativeName>
        <fullName evidence="11">Exonuclease V subunit RecD</fullName>
        <shortName evidence="11">ExoV subunit RecD</shortName>
    </alternativeName>
    <alternativeName>
        <fullName evidence="11">Helicase/nuclease RecBCD subunit RecD</fullName>
    </alternativeName>
</protein>
<keyword evidence="8 11" id="KW-0238">DNA-binding</keyword>
<evidence type="ECO:0000256" key="7">
    <source>
        <dbReference type="ARBA" id="ARBA00022840"/>
    </source>
</evidence>